<dbReference type="PANTHER" id="PTHR43744:SF9">
    <property type="entry name" value="POLYGALACTURONAN_RHAMNOGALACTURONAN TRANSPORT SYSTEM PERMEASE PROTEIN YTCP"/>
    <property type="match status" value="1"/>
</dbReference>
<dbReference type="EMBL" id="QKMR01000002">
    <property type="protein sequence ID" value="PYG89760.1"/>
    <property type="molecule type" value="Genomic_DNA"/>
</dbReference>
<name>A0A318XNQ3_9FIRM</name>
<dbReference type="SUPFAM" id="SSF161098">
    <property type="entry name" value="MetI-like"/>
    <property type="match status" value="1"/>
</dbReference>
<keyword evidence="2 7" id="KW-0813">Transport</keyword>
<evidence type="ECO:0000256" key="5">
    <source>
        <dbReference type="ARBA" id="ARBA00022989"/>
    </source>
</evidence>
<proteinExistence type="inferred from homology"/>
<feature type="transmembrane region" description="Helical" evidence="7">
    <location>
        <begin position="85"/>
        <end position="110"/>
    </location>
</feature>
<dbReference type="PROSITE" id="PS50928">
    <property type="entry name" value="ABC_TM1"/>
    <property type="match status" value="1"/>
</dbReference>
<dbReference type="AlphaFoldDB" id="A0A318XNQ3"/>
<feature type="transmembrane region" description="Helical" evidence="7">
    <location>
        <begin position="194"/>
        <end position="221"/>
    </location>
</feature>
<accession>A0A318XNQ3</accession>
<feature type="transmembrane region" description="Helical" evidence="7">
    <location>
        <begin position="21"/>
        <end position="49"/>
    </location>
</feature>
<evidence type="ECO:0000256" key="3">
    <source>
        <dbReference type="ARBA" id="ARBA00022475"/>
    </source>
</evidence>
<dbReference type="OrthoDB" id="9771544at2"/>
<feature type="transmembrane region" description="Helical" evidence="7">
    <location>
        <begin position="122"/>
        <end position="141"/>
    </location>
</feature>
<evidence type="ECO:0000256" key="4">
    <source>
        <dbReference type="ARBA" id="ARBA00022692"/>
    </source>
</evidence>
<dbReference type="Proteomes" id="UP000248132">
    <property type="component" value="Unassembled WGS sequence"/>
</dbReference>
<keyword evidence="5 7" id="KW-1133">Transmembrane helix</keyword>
<evidence type="ECO:0000259" key="8">
    <source>
        <dbReference type="PROSITE" id="PS50928"/>
    </source>
</evidence>
<evidence type="ECO:0000256" key="2">
    <source>
        <dbReference type="ARBA" id="ARBA00022448"/>
    </source>
</evidence>
<dbReference type="Gene3D" id="1.10.3720.10">
    <property type="entry name" value="MetI-like"/>
    <property type="match status" value="1"/>
</dbReference>
<sequence>MKHKDDVQITTVNKLNDIKPFWNGAFNLIFIIYALCCIVPLVLIIGISFTDEKTITVHGYNFIPKVFSLEAYKWVVKTGEAIFRAYGISIFVTIVGTLVSLAIIAMFSYVISRKDFKHRNKFAFIVFFTMIFNGGLVPWYMVYVNILHMNNTIFALIVPSLANAWYVMIMRTFYQTNVPDSLIESAKIDGAGEFRIFIQIVLPLAKAGLATVGLFQCLQYWNDWYLPLMFVDDANLFNLQYLLYKTLAAIQYLSQAANLPQGSQALANLPSETARMAMCTLAIGPIIIAYPFFQKYFVKGLTVGAVKG</sequence>
<keyword evidence="6 7" id="KW-0472">Membrane</keyword>
<dbReference type="GO" id="GO:0005886">
    <property type="term" value="C:plasma membrane"/>
    <property type="evidence" value="ECO:0007669"/>
    <property type="project" value="UniProtKB-SubCell"/>
</dbReference>
<organism evidence="9 10">
    <name type="scientific">Ruminiclostridium sufflavum DSM 19573</name>
    <dbReference type="NCBI Taxonomy" id="1121337"/>
    <lineage>
        <taxon>Bacteria</taxon>
        <taxon>Bacillati</taxon>
        <taxon>Bacillota</taxon>
        <taxon>Clostridia</taxon>
        <taxon>Eubacteriales</taxon>
        <taxon>Oscillospiraceae</taxon>
        <taxon>Ruminiclostridium</taxon>
    </lineage>
</organism>
<evidence type="ECO:0000313" key="9">
    <source>
        <dbReference type="EMBL" id="PYG89760.1"/>
    </source>
</evidence>
<feature type="transmembrane region" description="Helical" evidence="7">
    <location>
        <begin position="274"/>
        <end position="293"/>
    </location>
</feature>
<dbReference type="InterPro" id="IPR035906">
    <property type="entry name" value="MetI-like_sf"/>
</dbReference>
<comment type="similarity">
    <text evidence="7">Belongs to the binding-protein-dependent transport system permease family.</text>
</comment>
<gene>
    <name evidence="9" type="ORF">LY28_00354</name>
</gene>
<dbReference type="InterPro" id="IPR000515">
    <property type="entry name" value="MetI-like"/>
</dbReference>
<comment type="subcellular location">
    <subcellularLocation>
        <location evidence="1 7">Cell membrane</location>
        <topology evidence="1 7">Multi-pass membrane protein</topology>
    </subcellularLocation>
</comment>
<feature type="domain" description="ABC transmembrane type-1" evidence="8">
    <location>
        <begin position="86"/>
        <end position="287"/>
    </location>
</feature>
<evidence type="ECO:0000313" key="10">
    <source>
        <dbReference type="Proteomes" id="UP000248132"/>
    </source>
</evidence>
<keyword evidence="3" id="KW-1003">Cell membrane</keyword>
<feature type="transmembrane region" description="Helical" evidence="7">
    <location>
        <begin position="153"/>
        <end position="174"/>
    </location>
</feature>
<dbReference type="RefSeq" id="WP_110460448.1">
    <property type="nucleotide sequence ID" value="NZ_QKMR01000002.1"/>
</dbReference>
<keyword evidence="4 7" id="KW-0812">Transmembrane</keyword>
<protein>
    <submittedName>
        <fullName evidence="9">Putative aldouronate transport system permease protein</fullName>
    </submittedName>
</protein>
<dbReference type="GO" id="GO:0055085">
    <property type="term" value="P:transmembrane transport"/>
    <property type="evidence" value="ECO:0007669"/>
    <property type="project" value="InterPro"/>
</dbReference>
<reference evidence="9 10" key="1">
    <citation type="submission" date="2018-06" db="EMBL/GenBank/DDBJ databases">
        <title>Genomic Encyclopedia of Type Strains, Phase I: the one thousand microbial genomes (KMG-I) project.</title>
        <authorList>
            <person name="Kyrpides N."/>
        </authorList>
    </citation>
    <scope>NUCLEOTIDE SEQUENCE [LARGE SCALE GENOMIC DNA]</scope>
    <source>
        <strain evidence="9 10">DSM 19573</strain>
    </source>
</reference>
<evidence type="ECO:0000256" key="1">
    <source>
        <dbReference type="ARBA" id="ARBA00004651"/>
    </source>
</evidence>
<dbReference type="CDD" id="cd06261">
    <property type="entry name" value="TM_PBP2"/>
    <property type="match status" value="1"/>
</dbReference>
<dbReference type="PANTHER" id="PTHR43744">
    <property type="entry name" value="ABC TRANSPORTER PERMEASE PROTEIN MG189-RELATED-RELATED"/>
    <property type="match status" value="1"/>
</dbReference>
<keyword evidence="10" id="KW-1185">Reference proteome</keyword>
<comment type="caution">
    <text evidence="9">The sequence shown here is derived from an EMBL/GenBank/DDBJ whole genome shotgun (WGS) entry which is preliminary data.</text>
</comment>
<dbReference type="Pfam" id="PF00528">
    <property type="entry name" value="BPD_transp_1"/>
    <property type="match status" value="1"/>
</dbReference>
<evidence type="ECO:0000256" key="6">
    <source>
        <dbReference type="ARBA" id="ARBA00023136"/>
    </source>
</evidence>
<evidence type="ECO:0000256" key="7">
    <source>
        <dbReference type="RuleBase" id="RU363032"/>
    </source>
</evidence>